<evidence type="ECO:0000313" key="2">
    <source>
        <dbReference type="Proteomes" id="UP000019184"/>
    </source>
</evidence>
<dbReference type="RefSeq" id="WP_154724977.1">
    <property type="nucleotide sequence ID" value="NZ_CBTK010000266.1"/>
</dbReference>
<dbReference type="EMBL" id="CBTK010000266">
    <property type="protein sequence ID" value="CDH46529.1"/>
    <property type="molecule type" value="Genomic_DNA"/>
</dbReference>
<keyword evidence="2" id="KW-1185">Reference proteome</keyword>
<protein>
    <submittedName>
        <fullName evidence="1">Transposase</fullName>
    </submittedName>
</protein>
<sequence>MKKLPSRPLPNSLNKYVSAPTLLNQARKAFEKIPDARRYGQQFSLPDVLMSGLAVFGLKFPSLLKFDEQRNEERIRANLKSLYGVKQAPCDTQLRSVCDQVNPAEIRAPFIHINQRLYDHHFLEGFRYLEGFLVSIDGTGQFASSSISCPQCCARHHRNGETGYYHQLLAAVIVHPDQKQVLPLFPEAITHQDGETKNDCELNASKRLVKQLREAFPNWPICVVEDSLFANGPHIKLLKELKVGYIISVKPDGQESMFDEVKNRVFKNECEEFEVLGEDQVLRGYRWINDIPLNKSHPDLLVNFLDYWEIREGKEFNFSWVTDIKLNTNNVHPVMKGGRSRWHIENQTFNTLKNQDYEFEHNFGHGQQYLATVFAMLMMLAFLIDQVQEYGCAFFQAARQRFHSRTSLWIKIKGLFTEFFIESWEALWRAIIYGHGGGALQPNTS</sequence>
<name>A0A7U7GEA2_9GAMM</name>
<accession>A0A7U7GEA2</accession>
<dbReference type="Proteomes" id="UP000019184">
    <property type="component" value="Unassembled WGS sequence"/>
</dbReference>
<dbReference type="AlphaFoldDB" id="A0A7U7GEA2"/>
<organism evidence="1 2">
    <name type="scientific">Candidatus Contendobacter odensis Run_B_J11</name>
    <dbReference type="NCBI Taxonomy" id="1400861"/>
    <lineage>
        <taxon>Bacteria</taxon>
        <taxon>Pseudomonadati</taxon>
        <taxon>Pseudomonadota</taxon>
        <taxon>Gammaproteobacteria</taxon>
        <taxon>Candidatus Competibacteraceae</taxon>
        <taxon>Candidatus Contendibacter</taxon>
    </lineage>
</organism>
<comment type="caution">
    <text evidence="1">The sequence shown here is derived from an EMBL/GenBank/DDBJ whole genome shotgun (WGS) entry which is preliminary data.</text>
</comment>
<gene>
    <name evidence="1" type="ORF">BN874_500001</name>
</gene>
<proteinExistence type="predicted"/>
<reference evidence="1 2" key="1">
    <citation type="journal article" date="2014" name="ISME J.">
        <title>Candidatus Competibacter-lineage genomes retrieved from metagenomes reveal functional metabolic diversity.</title>
        <authorList>
            <person name="McIlroy S.J."/>
            <person name="Albertsen M."/>
            <person name="Andresen E.K."/>
            <person name="Saunders A.M."/>
            <person name="Kristiansen R."/>
            <person name="Stokholm-Bjerregaard M."/>
            <person name="Nielsen K.L."/>
            <person name="Nielsen P.H."/>
        </authorList>
    </citation>
    <scope>NUCLEOTIDE SEQUENCE [LARGE SCALE GENOMIC DNA]</scope>
    <source>
        <strain evidence="1 2">Run_B_J11</strain>
    </source>
</reference>
<dbReference type="OrthoDB" id="6192860at2"/>
<evidence type="ECO:0000313" key="1">
    <source>
        <dbReference type="EMBL" id="CDH46529.1"/>
    </source>
</evidence>